<organism evidence="9">
    <name type="scientific">Octactis speculum</name>
    <dbReference type="NCBI Taxonomy" id="3111310"/>
    <lineage>
        <taxon>Eukaryota</taxon>
        <taxon>Sar</taxon>
        <taxon>Stramenopiles</taxon>
        <taxon>Ochrophyta</taxon>
        <taxon>Dictyochophyceae</taxon>
        <taxon>Dictyochales</taxon>
        <taxon>Dictyochaceae</taxon>
        <taxon>Octactis</taxon>
    </lineage>
</organism>
<reference evidence="9" key="1">
    <citation type="submission" date="2021-01" db="EMBL/GenBank/DDBJ databases">
        <authorList>
            <person name="Corre E."/>
            <person name="Pelletier E."/>
            <person name="Niang G."/>
            <person name="Scheremetjew M."/>
            <person name="Finn R."/>
            <person name="Kale V."/>
            <person name="Holt S."/>
            <person name="Cochrane G."/>
            <person name="Meng A."/>
            <person name="Brown T."/>
            <person name="Cohen L."/>
        </authorList>
    </citation>
    <scope>NUCLEOTIDE SEQUENCE</scope>
    <source>
        <strain evidence="9">CCMP1381</strain>
    </source>
</reference>
<evidence type="ECO:0000256" key="5">
    <source>
        <dbReference type="ARBA" id="ARBA00022531"/>
    </source>
</evidence>
<dbReference type="GO" id="GO:0016168">
    <property type="term" value="F:chlorophyll binding"/>
    <property type="evidence" value="ECO:0007669"/>
    <property type="project" value="UniProtKB-KW"/>
</dbReference>
<sequence length="217" mass="23235">MFSSILILSLAACASAFAPISTQSTSISSSALKALEMNGWTPDEKEPCYGLPGAIMPMGFFDPGGFTTNKPLKEVKRLRESEITHGRVAMMACVGYLAGETVPSPFGVTGPANDQLSQLPVIPFAAMIITIGALETFRAAKGFVEPGADTDFQTIRDTYYPGDLGFDPLGLKPKTAEEFATRQAQEISNGRLAMFGVAGMCAQEYVNHLPILPLQFE</sequence>
<dbReference type="InterPro" id="IPR022796">
    <property type="entry name" value="Chloroa_b-bind"/>
</dbReference>
<dbReference type="GO" id="GO:0009507">
    <property type="term" value="C:chloroplast"/>
    <property type="evidence" value="ECO:0007669"/>
    <property type="project" value="UniProtKB-SubCell"/>
</dbReference>
<comment type="similarity">
    <text evidence="3">Belongs to the fucoxanthin chlorophyll protein family.</text>
</comment>
<keyword evidence="4" id="KW-0150">Chloroplast</keyword>
<feature type="binding site" evidence="7">
    <location>
        <position position="191"/>
    </location>
    <ligand>
        <name>chlorophyll a</name>
        <dbReference type="ChEBI" id="CHEBI:58416"/>
        <label>1</label>
    </ligand>
</feature>
<accession>A0A7S2CU12</accession>
<dbReference type="Gene3D" id="1.10.3460.10">
    <property type="entry name" value="Chlorophyll a/b binding protein domain"/>
    <property type="match status" value="1"/>
</dbReference>
<evidence type="ECO:0000256" key="6">
    <source>
        <dbReference type="ARBA" id="ARBA00022640"/>
    </source>
</evidence>
<dbReference type="GO" id="GO:0009765">
    <property type="term" value="P:photosynthesis, light harvesting"/>
    <property type="evidence" value="ECO:0007669"/>
    <property type="project" value="InterPro"/>
</dbReference>
<feature type="binding site" evidence="7">
    <location>
        <position position="189"/>
    </location>
    <ligand>
        <name>chlorophyll a</name>
        <dbReference type="ChEBI" id="CHEBI:58416"/>
        <label>1</label>
    </ligand>
</feature>
<keyword evidence="7" id="KW-0148">Chlorophyll</keyword>
<dbReference type="GO" id="GO:0016020">
    <property type="term" value="C:membrane"/>
    <property type="evidence" value="ECO:0007669"/>
    <property type="project" value="InterPro"/>
</dbReference>
<evidence type="ECO:0000256" key="3">
    <source>
        <dbReference type="ARBA" id="ARBA00005933"/>
    </source>
</evidence>
<feature type="binding site" description="axial binding residue" evidence="7">
    <location>
        <position position="87"/>
    </location>
    <ligand>
        <name>chlorophyll b</name>
        <dbReference type="ChEBI" id="CHEBI:61721"/>
        <label>1</label>
    </ligand>
    <ligandPart>
        <name>Mg</name>
        <dbReference type="ChEBI" id="CHEBI:25107"/>
    </ligandPart>
</feature>
<evidence type="ECO:0000256" key="8">
    <source>
        <dbReference type="SAM" id="SignalP"/>
    </source>
</evidence>
<feature type="binding site" evidence="7">
    <location>
        <position position="119"/>
    </location>
    <ligand>
        <name>chlorophyll a</name>
        <dbReference type="ChEBI" id="CHEBI:58416"/>
        <label>1</label>
    </ligand>
</feature>
<keyword evidence="8" id="KW-0732">Signal</keyword>
<feature type="binding site" evidence="7">
    <location>
        <position position="82"/>
    </location>
    <ligand>
        <name>chlorophyll a</name>
        <dbReference type="ChEBI" id="CHEBI:58416"/>
        <label>1</label>
    </ligand>
</feature>
<evidence type="ECO:0008006" key="10">
    <source>
        <dbReference type="Google" id="ProtNLM"/>
    </source>
</evidence>
<dbReference type="PANTHER" id="PTHR21649">
    <property type="entry name" value="CHLOROPHYLL A/B BINDING PROTEIN"/>
    <property type="match status" value="1"/>
</dbReference>
<dbReference type="EMBL" id="HBGS01033134">
    <property type="protein sequence ID" value="CAD9435113.1"/>
    <property type="molecule type" value="Transcribed_RNA"/>
</dbReference>
<evidence type="ECO:0000313" key="9">
    <source>
        <dbReference type="EMBL" id="CAD9435113.1"/>
    </source>
</evidence>
<feature type="binding site" evidence="7">
    <location>
        <position position="203"/>
    </location>
    <ligand>
        <name>chlorophyll a</name>
        <dbReference type="ChEBI" id="CHEBI:58416"/>
        <label>1</label>
    </ligand>
</feature>
<evidence type="ECO:0000256" key="2">
    <source>
        <dbReference type="ARBA" id="ARBA00004229"/>
    </source>
</evidence>
<keyword evidence="5" id="KW-0602">Photosynthesis</keyword>
<proteinExistence type="inferred from homology"/>
<dbReference type="AlphaFoldDB" id="A0A7S2CU12"/>
<protein>
    <recommendedName>
        <fullName evidence="10">Plastid light harvesting protein</fullName>
    </recommendedName>
</protein>
<evidence type="ECO:0000256" key="1">
    <source>
        <dbReference type="ARBA" id="ARBA00004022"/>
    </source>
</evidence>
<evidence type="ECO:0000256" key="7">
    <source>
        <dbReference type="PIRSR" id="PIRSR601344-1"/>
    </source>
</evidence>
<dbReference type="SUPFAM" id="SSF103511">
    <property type="entry name" value="Chlorophyll a-b binding protein"/>
    <property type="match status" value="1"/>
</dbReference>
<gene>
    <name evidence="9" type="ORF">DSPE1174_LOCUS17060</name>
</gene>
<comment type="function">
    <text evidence="1">The light-harvesting complex (LHC) functions as a light receptor, it captures and delivers excitation energy to photosystems with which it is closely associated. Energy is transferred from the carotenoid and chlorophyll C (or B) to chlorophyll A and the photosynthetic reaction centers where it is used to synthesize ATP and reducing power.</text>
</comment>
<keyword evidence="6" id="KW-0934">Plastid</keyword>
<feature type="binding site" evidence="7">
    <location>
        <position position="186"/>
    </location>
    <ligand>
        <name>chlorophyll a</name>
        <dbReference type="ChEBI" id="CHEBI:58416"/>
        <label>1</label>
    </ligand>
</feature>
<feature type="signal peptide" evidence="8">
    <location>
        <begin position="1"/>
        <end position="16"/>
    </location>
</feature>
<dbReference type="InterPro" id="IPR001344">
    <property type="entry name" value="Chloro_AB-bd_pln"/>
</dbReference>
<evidence type="ECO:0000256" key="4">
    <source>
        <dbReference type="ARBA" id="ARBA00022528"/>
    </source>
</evidence>
<feature type="binding site" description="axial binding residue" evidence="7">
    <location>
        <position position="145"/>
    </location>
    <ligand>
        <name>chlorophyll b</name>
        <dbReference type="ChEBI" id="CHEBI:61721"/>
        <label>1</label>
    </ligand>
    <ligandPart>
        <name>Mg</name>
        <dbReference type="ChEBI" id="CHEBI:25107"/>
    </ligandPart>
</feature>
<dbReference type="Pfam" id="PF00504">
    <property type="entry name" value="Chloroa_b-bind"/>
    <property type="match status" value="1"/>
</dbReference>
<comment type="subcellular location">
    <subcellularLocation>
        <location evidence="2">Plastid</location>
        <location evidence="2">Chloroplast</location>
    </subcellularLocation>
</comment>
<keyword evidence="7" id="KW-0157">Chromophore</keyword>
<name>A0A7S2CU12_9STRA</name>
<feature type="binding site" evidence="7">
    <location>
        <position position="85"/>
    </location>
    <ligand>
        <name>chlorophyll a</name>
        <dbReference type="ChEBI" id="CHEBI:58416"/>
        <label>1</label>
    </ligand>
</feature>
<feature type="chain" id="PRO_5030572353" description="Plastid light harvesting protein" evidence="8">
    <location>
        <begin position="17"/>
        <end position="217"/>
    </location>
</feature>